<name>A0ABT2F6N7_9STRE</name>
<evidence type="ECO:0000256" key="2">
    <source>
        <dbReference type="ARBA" id="ARBA00022692"/>
    </source>
</evidence>
<gene>
    <name evidence="12" type="ORF">NXS10_00695</name>
</gene>
<dbReference type="Pfam" id="PF00005">
    <property type="entry name" value="ABC_tran"/>
    <property type="match status" value="1"/>
</dbReference>
<dbReference type="Gene3D" id="1.20.1560.10">
    <property type="entry name" value="ABC transporter type 1, transmembrane domain"/>
    <property type="match status" value="1"/>
</dbReference>
<keyword evidence="3" id="KW-0547">Nucleotide-binding</keyword>
<organism evidence="12 13">
    <name type="scientific">Streptococcus sciuri</name>
    <dbReference type="NCBI Taxonomy" id="2973939"/>
    <lineage>
        <taxon>Bacteria</taxon>
        <taxon>Bacillati</taxon>
        <taxon>Bacillota</taxon>
        <taxon>Bacilli</taxon>
        <taxon>Lactobacillales</taxon>
        <taxon>Streptococcaceae</taxon>
        <taxon>Streptococcus</taxon>
    </lineage>
</organism>
<evidence type="ECO:0000256" key="9">
    <source>
        <dbReference type="SAM" id="Phobius"/>
    </source>
</evidence>
<evidence type="ECO:0000256" key="7">
    <source>
        <dbReference type="ARBA" id="ARBA00023136"/>
    </source>
</evidence>
<dbReference type="Proteomes" id="UP001206548">
    <property type="component" value="Unassembled WGS sequence"/>
</dbReference>
<feature type="transmembrane region" description="Helical" evidence="9">
    <location>
        <begin position="408"/>
        <end position="425"/>
    </location>
</feature>
<comment type="subcellular location">
    <subcellularLocation>
        <location evidence="1">Cell membrane</location>
        <topology evidence="1">Multi-pass membrane protein</topology>
    </subcellularLocation>
</comment>
<feature type="transmembrane region" description="Helical" evidence="9">
    <location>
        <begin position="375"/>
        <end position="402"/>
    </location>
</feature>
<dbReference type="InterPro" id="IPR005074">
    <property type="entry name" value="Peptidase_C39"/>
</dbReference>
<dbReference type="PROSITE" id="PS50990">
    <property type="entry name" value="PEPTIDASE_C39"/>
    <property type="match status" value="1"/>
</dbReference>
<protein>
    <submittedName>
        <fullName evidence="12">ATP-binding cassette domain-containing protein</fullName>
    </submittedName>
</protein>
<keyword evidence="5 12" id="KW-0067">ATP-binding</keyword>
<dbReference type="EMBL" id="JANUXX010000001">
    <property type="protein sequence ID" value="MCS4487500.1"/>
    <property type="molecule type" value="Genomic_DNA"/>
</dbReference>
<keyword evidence="8" id="KW-0080">Bacteriocin transport</keyword>
<dbReference type="GO" id="GO:0005524">
    <property type="term" value="F:ATP binding"/>
    <property type="evidence" value="ECO:0007669"/>
    <property type="project" value="UniProtKB-KW"/>
</dbReference>
<feature type="transmembrane region" description="Helical" evidence="9">
    <location>
        <begin position="190"/>
        <end position="210"/>
    </location>
</feature>
<dbReference type="SUPFAM" id="SSF52540">
    <property type="entry name" value="P-loop containing nucleoside triphosphate hydrolases"/>
    <property type="match status" value="1"/>
</dbReference>
<comment type="caution">
    <text evidence="12">The sequence shown here is derived from an EMBL/GenBank/DDBJ whole genome shotgun (WGS) entry which is preliminary data.</text>
</comment>
<dbReference type="InterPro" id="IPR003439">
    <property type="entry name" value="ABC_transporter-like_ATP-bd"/>
</dbReference>
<keyword evidence="4" id="KW-0788">Thiol protease</keyword>
<reference evidence="12 13" key="1">
    <citation type="journal article" date="2023" name="Int. J. Syst. Evol. Microbiol.">
        <title>Streptococcus sciuri sp. nov., Staphylococcus marylandisciuri sp. nov. and Staphylococcus americanisciuri sp. nov., isolated from faeces of eastern grey squirrel (Sciurus carolinensis).</title>
        <authorList>
            <person name="Volokhov D.V."/>
            <person name="Zagorodnyaya T.A."/>
            <person name="Furtak V.A."/>
            <person name="Nattanmai G."/>
            <person name="Randall L."/>
            <person name="Jose S."/>
            <person name="Gao Y."/>
            <person name="Eisenberg T."/>
            <person name="Delmonte P."/>
            <person name="Blom J."/>
            <person name="Mitchell K.K."/>
        </authorList>
    </citation>
    <scope>NUCLEOTIDE SEQUENCE [LARGE SCALE GENOMIC DNA]</scope>
    <source>
        <strain evidence="12 13">SQ9-PEA</strain>
    </source>
</reference>
<keyword evidence="2 9" id="KW-0812">Transmembrane</keyword>
<evidence type="ECO:0000313" key="12">
    <source>
        <dbReference type="EMBL" id="MCS4487500.1"/>
    </source>
</evidence>
<accession>A0ABT2F6N7</accession>
<evidence type="ECO:0000256" key="3">
    <source>
        <dbReference type="ARBA" id="ARBA00022741"/>
    </source>
</evidence>
<dbReference type="InterPro" id="IPR003593">
    <property type="entry name" value="AAA+_ATPase"/>
</dbReference>
<dbReference type="InterPro" id="IPR039421">
    <property type="entry name" value="Type_1_exporter"/>
</dbReference>
<keyword evidence="4" id="KW-0645">Protease</keyword>
<dbReference type="PANTHER" id="PTHR24221:SF654">
    <property type="entry name" value="ATP-BINDING CASSETTE SUB-FAMILY B MEMBER 6"/>
    <property type="match status" value="1"/>
</dbReference>
<dbReference type="Gene3D" id="3.90.70.10">
    <property type="entry name" value="Cysteine proteinases"/>
    <property type="match status" value="1"/>
</dbReference>
<feature type="transmembrane region" description="Helical" evidence="9">
    <location>
        <begin position="270"/>
        <end position="289"/>
    </location>
</feature>
<evidence type="ECO:0000256" key="1">
    <source>
        <dbReference type="ARBA" id="ARBA00004651"/>
    </source>
</evidence>
<keyword evidence="13" id="KW-1185">Reference proteome</keyword>
<dbReference type="RefSeq" id="WP_259136588.1">
    <property type="nucleotide sequence ID" value="NZ_JANUXX010000001.1"/>
</dbReference>
<evidence type="ECO:0000259" key="10">
    <source>
        <dbReference type="PROSITE" id="PS50893"/>
    </source>
</evidence>
<dbReference type="InterPro" id="IPR017871">
    <property type="entry name" value="ABC_transporter-like_CS"/>
</dbReference>
<proteinExistence type="predicted"/>
<feature type="domain" description="ABC transporter" evidence="10">
    <location>
        <begin position="464"/>
        <end position="665"/>
    </location>
</feature>
<dbReference type="Pfam" id="PF03412">
    <property type="entry name" value="Peptidase_C39"/>
    <property type="match status" value="1"/>
</dbReference>
<evidence type="ECO:0000259" key="11">
    <source>
        <dbReference type="PROSITE" id="PS50990"/>
    </source>
</evidence>
<evidence type="ECO:0000256" key="8">
    <source>
        <dbReference type="ARBA" id="ARBA00043264"/>
    </source>
</evidence>
<evidence type="ECO:0000256" key="4">
    <source>
        <dbReference type="ARBA" id="ARBA00022807"/>
    </source>
</evidence>
<dbReference type="SMART" id="SM00382">
    <property type="entry name" value="AAA"/>
    <property type="match status" value="1"/>
</dbReference>
<evidence type="ECO:0000256" key="5">
    <source>
        <dbReference type="ARBA" id="ARBA00022840"/>
    </source>
</evidence>
<sequence length="665" mass="77508">MKYFHNMQDFTSDCGVAIIKSLLQHYNRYSESVFEATLSNRNINQGLSLFDIEDILSQFGIKGSSYEVDNFDLLTYECPTILVIDRNGENHYVLSYGLIEDKVIVSDPLSTSINKVKINDLKDIFKGYVFLVENLEELNTQSKNSKIKNGFNRNRELKFEMFYLTILLWLIPISMIFSIQYFLIYQLRNLLVWQVWLIVLFEFLLVGIYLKSKVDYAELLSNEISSNQEILTFSFLAEIDNLDGREENIYNRLIKFWNNFNAADWELKRFLVNVEIFCISLLCVITFVFSKEATLISTIFLLCFAYIFKLRVKIRKNYNKIFFNSIGELSLFVEEAIHNKLDRHVFSSSQEVKEYLKNVLTEIKNNDMVQRKSKVWILGIYDIFMYLNLFFIFVYIMVMYYYEIEFKISNVFVSFIIIYLMYSLGKPVVEKLLDLEKYSALSMGKHTDLSNPRMISDDINISKISIKDVSVRYDEDSQKSILNGLTLDIVSPSLTLIKGNNGTGKTTLLQLIIGELLASKGDISYFDINDQQIDCSIEVLQSRISCYFSSQFLNYASIYRNICYDIYANSGNDIDNLFGLDLNKVVFYNGVNLSQGERQKVLLSRAFNKEANIYIFDEPISNLDTYSKNIVVKRILELKEKSMVFVVSHDSYFDSFSDNIIHLKE</sequence>
<keyword evidence="4" id="KW-0378">Hydrolase</keyword>
<feature type="transmembrane region" description="Helical" evidence="9">
    <location>
        <begin position="295"/>
        <end position="312"/>
    </location>
</feature>
<keyword evidence="7 9" id="KW-0472">Membrane</keyword>
<dbReference type="InterPro" id="IPR027417">
    <property type="entry name" value="P-loop_NTPase"/>
</dbReference>
<feature type="domain" description="Peptidase C39" evidence="11">
    <location>
        <begin position="8"/>
        <end position="132"/>
    </location>
</feature>
<keyword evidence="8" id="KW-0813">Transport</keyword>
<feature type="transmembrane region" description="Helical" evidence="9">
    <location>
        <begin position="161"/>
        <end position="184"/>
    </location>
</feature>
<evidence type="ECO:0000313" key="13">
    <source>
        <dbReference type="Proteomes" id="UP001206548"/>
    </source>
</evidence>
<dbReference type="Gene3D" id="3.40.50.300">
    <property type="entry name" value="P-loop containing nucleotide triphosphate hydrolases"/>
    <property type="match status" value="1"/>
</dbReference>
<evidence type="ECO:0000256" key="6">
    <source>
        <dbReference type="ARBA" id="ARBA00022989"/>
    </source>
</evidence>
<dbReference type="PANTHER" id="PTHR24221">
    <property type="entry name" value="ATP-BINDING CASSETTE SUB-FAMILY B"/>
    <property type="match status" value="1"/>
</dbReference>
<dbReference type="InterPro" id="IPR036640">
    <property type="entry name" value="ABC1_TM_sf"/>
</dbReference>
<dbReference type="PROSITE" id="PS50893">
    <property type="entry name" value="ABC_TRANSPORTER_2"/>
    <property type="match status" value="1"/>
</dbReference>
<keyword evidence="8" id="KW-0653">Protein transport</keyword>
<keyword evidence="6 9" id="KW-1133">Transmembrane helix</keyword>
<dbReference type="PROSITE" id="PS00211">
    <property type="entry name" value="ABC_TRANSPORTER_1"/>
    <property type="match status" value="1"/>
</dbReference>